<evidence type="ECO:0000313" key="2">
    <source>
        <dbReference type="EMBL" id="CAH0002129.1"/>
    </source>
</evidence>
<name>A0A9N9Y7F8_9HYPO</name>
<sequence length="281" mass="31430">MVGIPRKPYCQPCKRRRVKPQCSACKRAGLECPGPDNLTKFVLINCHKVTPDDGQYSTSLPGGGTSSTTVAISSDRRLVLANRTTASSTRETRNGSSFRSFRLLNPTTQSSLMSTSDNISFRLVSLMGANIDETVKLRLKIFREIPRRLTLSICLQDAVAYWCSSWVDYQKGLRQMSPTTWQNHGRLLRSLQKAIQGPEALSVETLAAATLLYRTGELLSYEQHEPSQEPQERGIATLTRERGLPNPDDPLDAMLSFENRAIIESLALRSPKDTEFYFTDP</sequence>
<organism evidence="2 3">
    <name type="scientific">Clonostachys byssicola</name>
    <dbReference type="NCBI Taxonomy" id="160290"/>
    <lineage>
        <taxon>Eukaryota</taxon>
        <taxon>Fungi</taxon>
        <taxon>Dikarya</taxon>
        <taxon>Ascomycota</taxon>
        <taxon>Pezizomycotina</taxon>
        <taxon>Sordariomycetes</taxon>
        <taxon>Hypocreomycetidae</taxon>
        <taxon>Hypocreales</taxon>
        <taxon>Bionectriaceae</taxon>
        <taxon>Clonostachys</taxon>
    </lineage>
</organism>
<protein>
    <recommendedName>
        <fullName evidence="4">Zn(2)-C6 fungal-type domain-containing protein</fullName>
    </recommendedName>
</protein>
<evidence type="ECO:0000256" key="1">
    <source>
        <dbReference type="ARBA" id="ARBA00023242"/>
    </source>
</evidence>
<dbReference type="PANTHER" id="PTHR38111">
    <property type="entry name" value="ZN(2)-C6 FUNGAL-TYPE DOMAIN-CONTAINING PROTEIN-RELATED"/>
    <property type="match status" value="1"/>
</dbReference>
<evidence type="ECO:0008006" key="4">
    <source>
        <dbReference type="Google" id="ProtNLM"/>
    </source>
</evidence>
<reference evidence="3" key="1">
    <citation type="submission" date="2019-06" db="EMBL/GenBank/DDBJ databases">
        <authorList>
            <person name="Broberg M."/>
        </authorList>
    </citation>
    <scope>NUCLEOTIDE SEQUENCE [LARGE SCALE GENOMIC DNA]</scope>
</reference>
<reference evidence="2 3" key="2">
    <citation type="submission" date="2021-10" db="EMBL/GenBank/DDBJ databases">
        <authorList>
            <person name="Piombo E."/>
        </authorList>
    </citation>
    <scope>NUCLEOTIDE SEQUENCE [LARGE SCALE GENOMIC DNA]</scope>
</reference>
<dbReference type="EMBL" id="CABFNO020001560">
    <property type="protein sequence ID" value="CAH0002129.1"/>
    <property type="molecule type" value="Genomic_DNA"/>
</dbReference>
<proteinExistence type="predicted"/>
<dbReference type="InterPro" id="IPR001138">
    <property type="entry name" value="Zn2Cys6_DnaBD"/>
</dbReference>
<dbReference type="GO" id="GO:0008270">
    <property type="term" value="F:zinc ion binding"/>
    <property type="evidence" value="ECO:0007669"/>
    <property type="project" value="InterPro"/>
</dbReference>
<evidence type="ECO:0000313" key="3">
    <source>
        <dbReference type="Proteomes" id="UP000754883"/>
    </source>
</evidence>
<keyword evidence="3" id="KW-1185">Reference proteome</keyword>
<dbReference type="InterPro" id="IPR053178">
    <property type="entry name" value="Osmoadaptation_assoc"/>
</dbReference>
<dbReference type="GO" id="GO:0000981">
    <property type="term" value="F:DNA-binding transcription factor activity, RNA polymerase II-specific"/>
    <property type="evidence" value="ECO:0007669"/>
    <property type="project" value="InterPro"/>
</dbReference>
<dbReference type="PANTHER" id="PTHR38111:SF2">
    <property type="entry name" value="FINGER DOMAIN PROTEIN, PUTATIVE (AFU_ORTHOLOGUE AFUA_1G01560)-RELATED"/>
    <property type="match status" value="1"/>
</dbReference>
<gene>
    <name evidence="2" type="ORF">CBYS24578_00001857</name>
</gene>
<dbReference type="CDD" id="cd00067">
    <property type="entry name" value="GAL4"/>
    <property type="match status" value="1"/>
</dbReference>
<accession>A0A9N9Y7F8</accession>
<comment type="caution">
    <text evidence="2">The sequence shown here is derived from an EMBL/GenBank/DDBJ whole genome shotgun (WGS) entry which is preliminary data.</text>
</comment>
<dbReference type="Proteomes" id="UP000754883">
    <property type="component" value="Unassembled WGS sequence"/>
</dbReference>
<dbReference type="AlphaFoldDB" id="A0A9N9Y7F8"/>
<keyword evidence="1" id="KW-0539">Nucleus</keyword>